<dbReference type="RefSeq" id="WP_141778451.1">
    <property type="nucleotide sequence ID" value="NZ_VFOV01000001.1"/>
</dbReference>
<evidence type="ECO:0000256" key="1">
    <source>
        <dbReference type="SAM" id="MobiDB-lite"/>
    </source>
</evidence>
<name>A0A543A157_9ACTN</name>
<evidence type="ECO:0000313" key="3">
    <source>
        <dbReference type="Proteomes" id="UP000320209"/>
    </source>
</evidence>
<keyword evidence="3" id="KW-1185">Reference proteome</keyword>
<dbReference type="PROSITE" id="PS51257">
    <property type="entry name" value="PROKAR_LIPOPROTEIN"/>
    <property type="match status" value="1"/>
</dbReference>
<dbReference type="AlphaFoldDB" id="A0A543A157"/>
<dbReference type="EMBL" id="VFOV01000001">
    <property type="protein sequence ID" value="TQL66226.1"/>
    <property type="molecule type" value="Genomic_DNA"/>
</dbReference>
<reference evidence="2 3" key="1">
    <citation type="submission" date="2019-06" db="EMBL/GenBank/DDBJ databases">
        <title>Sequencing the genomes of 1000 actinobacteria strains.</title>
        <authorList>
            <person name="Klenk H.-P."/>
        </authorList>
    </citation>
    <scope>NUCLEOTIDE SEQUENCE [LARGE SCALE GENOMIC DNA]</scope>
    <source>
        <strain evidence="2 3">DSM 25218</strain>
    </source>
</reference>
<evidence type="ECO:0000313" key="2">
    <source>
        <dbReference type="EMBL" id="TQL66226.1"/>
    </source>
</evidence>
<proteinExistence type="predicted"/>
<comment type="caution">
    <text evidence="2">The sequence shown here is derived from an EMBL/GenBank/DDBJ whole genome shotgun (WGS) entry which is preliminary data.</text>
</comment>
<organism evidence="2 3">
    <name type="scientific">Nocardioides albertanoniae</name>
    <dbReference type="NCBI Taxonomy" id="1175486"/>
    <lineage>
        <taxon>Bacteria</taxon>
        <taxon>Bacillati</taxon>
        <taxon>Actinomycetota</taxon>
        <taxon>Actinomycetes</taxon>
        <taxon>Propionibacteriales</taxon>
        <taxon>Nocardioidaceae</taxon>
        <taxon>Nocardioides</taxon>
    </lineage>
</organism>
<feature type="region of interest" description="Disordered" evidence="1">
    <location>
        <begin position="23"/>
        <end position="42"/>
    </location>
</feature>
<gene>
    <name evidence="2" type="ORF">FB381_0075</name>
</gene>
<sequence length="163" mass="17279">MNRTAQSLTTVVVIALATALTTGCGGEEKNDSSGETAAPAKPIPADAETLILETAELLLSKPDFPAACKNISESRRPDNCAEDVRAMVQEHMMDEGLPFDADDIGGPREGLSECILEYGDGTMPLFGSVTVIFTERGWEIDDIDSLITLKGNAASPAEYECPA</sequence>
<evidence type="ECO:0008006" key="4">
    <source>
        <dbReference type="Google" id="ProtNLM"/>
    </source>
</evidence>
<protein>
    <recommendedName>
        <fullName evidence="4">Subtilisin inhibitor-like</fullName>
    </recommendedName>
</protein>
<dbReference type="Proteomes" id="UP000320209">
    <property type="component" value="Unassembled WGS sequence"/>
</dbReference>
<accession>A0A543A157</accession>